<keyword evidence="3" id="KW-0813">Transport</keyword>
<dbReference type="RefSeq" id="WP_307166956.1">
    <property type="nucleotide sequence ID" value="NZ_JAUSWV010000002.1"/>
</dbReference>
<evidence type="ECO:0000313" key="9">
    <source>
        <dbReference type="Proteomes" id="UP001230654"/>
    </source>
</evidence>
<evidence type="ECO:0000256" key="4">
    <source>
        <dbReference type="ARBA" id="ARBA00022729"/>
    </source>
</evidence>
<dbReference type="PANTHER" id="PTHR30290:SF10">
    <property type="entry name" value="PERIPLASMIC OLIGOPEPTIDE-BINDING PROTEIN-RELATED"/>
    <property type="match status" value="1"/>
</dbReference>
<name>A0ABU0P1K9_STRRH</name>
<dbReference type="PANTHER" id="PTHR30290">
    <property type="entry name" value="PERIPLASMIC BINDING COMPONENT OF ABC TRANSPORTER"/>
    <property type="match status" value="1"/>
</dbReference>
<evidence type="ECO:0000256" key="1">
    <source>
        <dbReference type="ARBA" id="ARBA00004196"/>
    </source>
</evidence>
<evidence type="ECO:0000313" key="8">
    <source>
        <dbReference type="EMBL" id="MDQ0585249.1"/>
    </source>
</evidence>
<gene>
    <name evidence="8" type="ORF">QF030_007427</name>
</gene>
<accession>A0ABU0P1K9</accession>
<dbReference type="InterPro" id="IPR000914">
    <property type="entry name" value="SBP_5_dom"/>
</dbReference>
<dbReference type="Pfam" id="PF00496">
    <property type="entry name" value="SBP_bac_5"/>
    <property type="match status" value="1"/>
</dbReference>
<evidence type="ECO:0000256" key="6">
    <source>
        <dbReference type="SAM" id="SignalP"/>
    </source>
</evidence>
<protein>
    <submittedName>
        <fullName evidence="8">Peptide/nickel transport system substrate-binding protein</fullName>
    </submittedName>
</protein>
<dbReference type="SUPFAM" id="SSF53850">
    <property type="entry name" value="Periplasmic binding protein-like II"/>
    <property type="match status" value="1"/>
</dbReference>
<dbReference type="PROSITE" id="PS51257">
    <property type="entry name" value="PROKAR_LIPOPROTEIN"/>
    <property type="match status" value="1"/>
</dbReference>
<keyword evidence="9" id="KW-1185">Reference proteome</keyword>
<sequence length="551" mass="58648">MHAPRTALALTVLSALLTLSACSPGGGGTSSSPQSPKLTSTTPAASGALDEVTWNLPLGEPTTLDPAKVGDYSPSTVVSNLCDPLLRLKADYSVAPGLATSWKRPDPRTLVLELRDDVTFWNGHPMTAKDVVASLERQRDPATQSVNTQVLATVSTITATGDHQVTVRFKSPDELFLKYLVNGFGAVSEAAYLKQAGAGYGTARGGLMCTGPFELKSWKSGESITAVRNDGYWDTALRPRAAELTFRFITDASTLTSALLSGQIDGSYEIPSTVAKALRSADAGTLYYGPSAQTVFVSPTGPASPLADPRITRALSLVLDRDALVRNVFDGAARKEKTFIPSLVWRTGEASDVYAKGYDALPAVPATDVAAARKLVARAAPKKRTVTIAMGAGDQQSLQTLTFLQAGAKKIGLTVVIKQLQPTQMSGLFYDASLREGLDATMALGYVEIPDPLSYAEMFTSPASPMNWTHYDNPEVTSLLTRARAALDPKKSAELFTRAQALYIEDLAIVPIAVPYERMFLNKRLSGAPASFAYINMPWAAQLGATGEGTS</sequence>
<dbReference type="Proteomes" id="UP001230654">
    <property type="component" value="Unassembled WGS sequence"/>
</dbReference>
<organism evidence="8 9">
    <name type="scientific">Streptomyces rishiriensis</name>
    <dbReference type="NCBI Taxonomy" id="68264"/>
    <lineage>
        <taxon>Bacteria</taxon>
        <taxon>Bacillati</taxon>
        <taxon>Actinomycetota</taxon>
        <taxon>Actinomycetes</taxon>
        <taxon>Kitasatosporales</taxon>
        <taxon>Streptomycetaceae</taxon>
        <taxon>Streptomyces</taxon>
    </lineage>
</organism>
<comment type="subcellular location">
    <subcellularLocation>
        <location evidence="1">Cell envelope</location>
    </subcellularLocation>
</comment>
<dbReference type="InterPro" id="IPR030678">
    <property type="entry name" value="Peptide/Ni-bd"/>
</dbReference>
<dbReference type="InterPro" id="IPR039424">
    <property type="entry name" value="SBP_5"/>
</dbReference>
<proteinExistence type="inferred from homology"/>
<feature type="chain" id="PRO_5045919864" evidence="6">
    <location>
        <begin position="24"/>
        <end position="551"/>
    </location>
</feature>
<dbReference type="Gene3D" id="3.40.190.10">
    <property type="entry name" value="Periplasmic binding protein-like II"/>
    <property type="match status" value="1"/>
</dbReference>
<evidence type="ECO:0000259" key="7">
    <source>
        <dbReference type="Pfam" id="PF00496"/>
    </source>
</evidence>
<feature type="domain" description="Solute-binding protein family 5" evidence="7">
    <location>
        <begin position="94"/>
        <end position="463"/>
    </location>
</feature>
<dbReference type="PIRSF" id="PIRSF002741">
    <property type="entry name" value="MppA"/>
    <property type="match status" value="1"/>
</dbReference>
<dbReference type="Gene3D" id="3.90.76.10">
    <property type="entry name" value="Dipeptide-binding Protein, Domain 1"/>
    <property type="match status" value="1"/>
</dbReference>
<reference evidence="8 9" key="1">
    <citation type="submission" date="2023-07" db="EMBL/GenBank/DDBJ databases">
        <title>Comparative genomics of wheat-associated soil bacteria to identify genetic determinants of phenazine resistance.</title>
        <authorList>
            <person name="Mouncey N."/>
        </authorList>
    </citation>
    <scope>NUCLEOTIDE SEQUENCE [LARGE SCALE GENOMIC DNA]</scope>
    <source>
        <strain evidence="8 9">B2I6</strain>
    </source>
</reference>
<feature type="region of interest" description="Disordered" evidence="5">
    <location>
        <begin position="24"/>
        <end position="45"/>
    </location>
</feature>
<keyword evidence="4 6" id="KW-0732">Signal</keyword>
<evidence type="ECO:0000256" key="5">
    <source>
        <dbReference type="SAM" id="MobiDB-lite"/>
    </source>
</evidence>
<feature type="signal peptide" evidence="6">
    <location>
        <begin position="1"/>
        <end position="23"/>
    </location>
</feature>
<dbReference type="EMBL" id="JAUSWV010000002">
    <property type="protein sequence ID" value="MDQ0585249.1"/>
    <property type="molecule type" value="Genomic_DNA"/>
</dbReference>
<comment type="caution">
    <text evidence="8">The sequence shown here is derived from an EMBL/GenBank/DDBJ whole genome shotgun (WGS) entry which is preliminary data.</text>
</comment>
<dbReference type="Gene3D" id="3.10.105.10">
    <property type="entry name" value="Dipeptide-binding Protein, Domain 3"/>
    <property type="match status" value="1"/>
</dbReference>
<evidence type="ECO:0000256" key="2">
    <source>
        <dbReference type="ARBA" id="ARBA00005695"/>
    </source>
</evidence>
<dbReference type="CDD" id="cd00995">
    <property type="entry name" value="PBP2_NikA_DppA_OppA_like"/>
    <property type="match status" value="1"/>
</dbReference>
<evidence type="ECO:0000256" key="3">
    <source>
        <dbReference type="ARBA" id="ARBA00022448"/>
    </source>
</evidence>
<comment type="similarity">
    <text evidence="2">Belongs to the bacterial solute-binding protein 5 family.</text>
</comment>